<keyword evidence="2" id="KW-1185">Reference proteome</keyword>
<sequence length="113" mass="12809">MICKTRSNHSPSLINSQPTFTSIYKDRLGKLGIDYRHKADDVNDGTRAIREFRTTGPYLIRRLASSLPSLHGQFKSFLTSFGTVVPAAGGPTKWVEYYVDQLGYLRASYDQQY</sequence>
<organism evidence="1 2">
    <name type="scientific">Coffea canephora</name>
    <name type="common">Robusta coffee</name>
    <dbReference type="NCBI Taxonomy" id="49390"/>
    <lineage>
        <taxon>Eukaryota</taxon>
        <taxon>Viridiplantae</taxon>
        <taxon>Streptophyta</taxon>
        <taxon>Embryophyta</taxon>
        <taxon>Tracheophyta</taxon>
        <taxon>Spermatophyta</taxon>
        <taxon>Magnoliopsida</taxon>
        <taxon>eudicotyledons</taxon>
        <taxon>Gunneridae</taxon>
        <taxon>Pentapetalae</taxon>
        <taxon>asterids</taxon>
        <taxon>lamiids</taxon>
        <taxon>Gentianales</taxon>
        <taxon>Rubiaceae</taxon>
        <taxon>Ixoroideae</taxon>
        <taxon>Gardenieae complex</taxon>
        <taxon>Bertiereae - Coffeeae clade</taxon>
        <taxon>Coffeeae</taxon>
        <taxon>Coffea</taxon>
    </lineage>
</organism>
<dbReference type="Proteomes" id="UP000295252">
    <property type="component" value="Chromosome VIII"/>
</dbReference>
<dbReference type="InParanoid" id="A0A068UQL8"/>
<dbReference type="EMBL" id="HG739129">
    <property type="protein sequence ID" value="CDP10597.1"/>
    <property type="molecule type" value="Genomic_DNA"/>
</dbReference>
<dbReference type="Gramene" id="CDP10597">
    <property type="protein sequence ID" value="CDP10597"/>
    <property type="gene ID" value="GSCOC_T00031365001"/>
</dbReference>
<reference evidence="2" key="1">
    <citation type="journal article" date="2014" name="Science">
        <title>The coffee genome provides insight into the convergent evolution of caffeine biosynthesis.</title>
        <authorList>
            <person name="Denoeud F."/>
            <person name="Carretero-Paulet L."/>
            <person name="Dereeper A."/>
            <person name="Droc G."/>
            <person name="Guyot R."/>
            <person name="Pietrella M."/>
            <person name="Zheng C."/>
            <person name="Alberti A."/>
            <person name="Anthony F."/>
            <person name="Aprea G."/>
            <person name="Aury J.M."/>
            <person name="Bento P."/>
            <person name="Bernard M."/>
            <person name="Bocs S."/>
            <person name="Campa C."/>
            <person name="Cenci A."/>
            <person name="Combes M.C."/>
            <person name="Crouzillat D."/>
            <person name="Da Silva C."/>
            <person name="Daddiego L."/>
            <person name="De Bellis F."/>
            <person name="Dussert S."/>
            <person name="Garsmeur O."/>
            <person name="Gayraud T."/>
            <person name="Guignon V."/>
            <person name="Jahn K."/>
            <person name="Jamilloux V."/>
            <person name="Joet T."/>
            <person name="Labadie K."/>
            <person name="Lan T."/>
            <person name="Leclercq J."/>
            <person name="Lepelley M."/>
            <person name="Leroy T."/>
            <person name="Li L.T."/>
            <person name="Librado P."/>
            <person name="Lopez L."/>
            <person name="Munoz A."/>
            <person name="Noel B."/>
            <person name="Pallavicini A."/>
            <person name="Perrotta G."/>
            <person name="Poncet V."/>
            <person name="Pot D."/>
            <person name="Priyono X."/>
            <person name="Rigoreau M."/>
            <person name="Rouard M."/>
            <person name="Rozas J."/>
            <person name="Tranchant-Dubreuil C."/>
            <person name="VanBuren R."/>
            <person name="Zhang Q."/>
            <person name="Andrade A.C."/>
            <person name="Argout X."/>
            <person name="Bertrand B."/>
            <person name="de Kochko A."/>
            <person name="Graziosi G."/>
            <person name="Henry R.J."/>
            <person name="Jayarama X."/>
            <person name="Ming R."/>
            <person name="Nagai C."/>
            <person name="Rounsley S."/>
            <person name="Sankoff D."/>
            <person name="Giuliano G."/>
            <person name="Albert V.A."/>
            <person name="Wincker P."/>
            <person name="Lashermes P."/>
        </authorList>
    </citation>
    <scope>NUCLEOTIDE SEQUENCE [LARGE SCALE GENOMIC DNA]</scope>
    <source>
        <strain evidence="2">cv. DH200-94</strain>
    </source>
</reference>
<protein>
    <submittedName>
        <fullName evidence="1">Uncharacterized protein</fullName>
    </submittedName>
</protein>
<dbReference type="AlphaFoldDB" id="A0A068UQL8"/>
<evidence type="ECO:0000313" key="2">
    <source>
        <dbReference type="Proteomes" id="UP000295252"/>
    </source>
</evidence>
<gene>
    <name evidence="1" type="ORF">GSCOC_T00031365001</name>
</gene>
<proteinExistence type="predicted"/>
<evidence type="ECO:0000313" key="1">
    <source>
        <dbReference type="EMBL" id="CDP10597.1"/>
    </source>
</evidence>
<name>A0A068UQL8_COFCA</name>
<accession>A0A068UQL8</accession>